<dbReference type="EMBL" id="CP009122">
    <property type="protein sequence ID" value="AJA10276.1"/>
    <property type="molecule type" value="Genomic_DNA"/>
</dbReference>
<keyword evidence="6" id="KW-0862">Zinc</keyword>
<dbReference type="GO" id="GO:0006508">
    <property type="term" value="P:proteolysis"/>
    <property type="evidence" value="ECO:0007669"/>
    <property type="project" value="UniProtKB-KW"/>
</dbReference>
<evidence type="ECO:0000259" key="11">
    <source>
        <dbReference type="Pfam" id="PF05193"/>
    </source>
</evidence>
<dbReference type="AlphaFoldDB" id="A0A0A7PJK2"/>
<keyword evidence="7" id="KW-0482">Metalloprotease</keyword>
<sequence>MTKSIVRRASTALSPLVFLIASTAPAYARETPATTAAPAVAVNPQSEAAKAWNFAASDVPVDPNIVFGVLPNGMKYALLKNSTPKDSVVLRMRFAVGSFAEADDQRGLAHFLEHMAFNGSTNVPEGEMIKLLERKGLAFGADTNASTGFDETIYKLDLPNASDDLIDTGLMLMRETGGELTIDPAAVDRERGIILSERRARDTYQLRSLIDQLDFQMKGMKVASRIPVGTEEVIKTAPASRLRDLYDRYYRPERATLVMVGDFDPAAVEAKIKARFADWKGRGPAGADPDIGNVDYKRAAAADDFVDPAIQDSVTISAFKPWVDEPDTKAKRARKLTEDVGEAIVSRRLAKIALRENSPILTGYFSDATGWKTFDQFTVGAVAKEGAWKEALALVEQEQRRALQHGFTQAEVDEQLANRRTALKNAVAGVTTRRSNALADALVSAAEGDFVLVRPETSQALFEATAPSLTAAAVTAAFRKHMEGLSQPLVRVTAKQPIEGGTAAILADLQASTKVAVAAPAAEANAAFAYDNFGTPGKIVSDERVEDLGIRRIRFANNVMLNIKKTDFQKDKVLMSLRVDGGTLLATRDDPTKVALAGSLMLGGLEAHSLDDLRSILAGKTISPVFGNSTDAFGGSALTSPEDFALQAKLMAAYLTHPGYRPDGLALIRRVLPQQYAANDATPAAVLGRDVGGILANNDPRSQTPPLDKLMTLDWAQLKPVVADSFAHGAIEIGVVGDIDEQAAIDAIAATFGALPERRAAFDPRTDARVRQYATDRSERTLIHKGPAEQAELRVYWPARDDSDLGEALRLQLLSRAMQLMLTEELREKLGESYSPSAAASLSDEFPGYGHLFAASNVDYKDLATTRAAIFAIAKELRDKPVDPDLLDRARKPLLEAMVKSRRENSYWLNYVAEAASHPDRLDRSRKGIGEVEAATPAELQALAKRYLVDDKALVIKAVSDKAVK</sequence>
<evidence type="ECO:0000313" key="13">
    <source>
        <dbReference type="Proteomes" id="UP000030907"/>
    </source>
</evidence>
<feature type="signal peptide" evidence="9">
    <location>
        <begin position="1"/>
        <end position="28"/>
    </location>
</feature>
<dbReference type="KEGG" id="sphk:SKP52_17020"/>
<feature type="chain" id="PRO_5002042540" evidence="9">
    <location>
        <begin position="29"/>
        <end position="965"/>
    </location>
</feature>
<dbReference type="Pfam" id="PF00675">
    <property type="entry name" value="Peptidase_M16"/>
    <property type="match status" value="1"/>
</dbReference>
<dbReference type="InterPro" id="IPR007863">
    <property type="entry name" value="Peptidase_M16_C"/>
</dbReference>
<dbReference type="GO" id="GO:0046872">
    <property type="term" value="F:metal ion binding"/>
    <property type="evidence" value="ECO:0007669"/>
    <property type="project" value="UniProtKB-KW"/>
</dbReference>
<dbReference type="PANTHER" id="PTHR43690:SF17">
    <property type="entry name" value="PROTEIN YHJJ"/>
    <property type="match status" value="1"/>
</dbReference>
<keyword evidence="9" id="KW-0732">Signal</keyword>
<evidence type="ECO:0000256" key="7">
    <source>
        <dbReference type="ARBA" id="ARBA00023049"/>
    </source>
</evidence>
<comment type="similarity">
    <text evidence="2 8">Belongs to the peptidase M16 family.</text>
</comment>
<evidence type="ECO:0000256" key="9">
    <source>
        <dbReference type="SAM" id="SignalP"/>
    </source>
</evidence>
<feature type="domain" description="Peptidase M16 C-terminal" evidence="11">
    <location>
        <begin position="240"/>
        <end position="416"/>
    </location>
</feature>
<dbReference type="PROSITE" id="PS00143">
    <property type="entry name" value="INSULINASE"/>
    <property type="match status" value="1"/>
</dbReference>
<dbReference type="PANTHER" id="PTHR43690">
    <property type="entry name" value="NARDILYSIN"/>
    <property type="match status" value="1"/>
</dbReference>
<name>A0A0A7PJK2_9SPHN</name>
<evidence type="ECO:0000256" key="8">
    <source>
        <dbReference type="RuleBase" id="RU004447"/>
    </source>
</evidence>
<dbReference type="InterPro" id="IPR011765">
    <property type="entry name" value="Pept_M16_N"/>
</dbReference>
<evidence type="ECO:0000313" key="12">
    <source>
        <dbReference type="EMBL" id="AJA10276.1"/>
    </source>
</evidence>
<dbReference type="InterPro" id="IPR050626">
    <property type="entry name" value="Peptidase_M16"/>
</dbReference>
<dbReference type="STRING" id="1515612.SKP52_17020"/>
<feature type="domain" description="Peptidase M16 N-terminal" evidence="10">
    <location>
        <begin position="77"/>
        <end position="214"/>
    </location>
</feature>
<gene>
    <name evidence="12" type="ORF">SKP52_17020</name>
</gene>
<keyword evidence="4" id="KW-0479">Metal-binding</keyword>
<reference evidence="12 13" key="1">
    <citation type="journal article" date="2015" name="Int. J. Syst. Evol. Microbiol.">
        <title>Description of Sphingopyxis fribergensis sp. nov. - a soil bacterium with the ability to degrade styrene and phenylacetic acid.</title>
        <authorList>
            <person name="Oelschlagel M."/>
            <person name="Ruckert C."/>
            <person name="Kalinowski J."/>
            <person name="Schmidt G."/>
            <person name="Schlomann M."/>
            <person name="Tischler D."/>
        </authorList>
    </citation>
    <scope>NUCLEOTIDE SEQUENCE [LARGE SCALE GENOMIC DNA]</scope>
    <source>
        <strain evidence="12 13">Kp5.2</strain>
    </source>
</reference>
<dbReference type="InterPro" id="IPR001431">
    <property type="entry name" value="Pept_M16_Zn_BS"/>
</dbReference>
<evidence type="ECO:0000259" key="10">
    <source>
        <dbReference type="Pfam" id="PF00675"/>
    </source>
</evidence>
<dbReference type="Pfam" id="PF05193">
    <property type="entry name" value="Peptidase_M16_C"/>
    <property type="match status" value="2"/>
</dbReference>
<dbReference type="Proteomes" id="UP000030907">
    <property type="component" value="Chromosome"/>
</dbReference>
<dbReference type="InterPro" id="IPR011249">
    <property type="entry name" value="Metalloenz_LuxS/M16"/>
</dbReference>
<evidence type="ECO:0000256" key="2">
    <source>
        <dbReference type="ARBA" id="ARBA00007261"/>
    </source>
</evidence>
<protein>
    <submittedName>
        <fullName evidence="12">Peptidase M16-like protein</fullName>
    </submittedName>
</protein>
<organism evidence="12 13">
    <name type="scientific">Sphingopyxis fribergensis</name>
    <dbReference type="NCBI Taxonomy" id="1515612"/>
    <lineage>
        <taxon>Bacteria</taxon>
        <taxon>Pseudomonadati</taxon>
        <taxon>Pseudomonadota</taxon>
        <taxon>Alphaproteobacteria</taxon>
        <taxon>Sphingomonadales</taxon>
        <taxon>Sphingomonadaceae</taxon>
        <taxon>Sphingopyxis</taxon>
    </lineage>
</organism>
<dbReference type="OrthoDB" id="9811314at2"/>
<comment type="cofactor">
    <cofactor evidence="1">
        <name>Zn(2+)</name>
        <dbReference type="ChEBI" id="CHEBI:29105"/>
    </cofactor>
</comment>
<evidence type="ECO:0000256" key="1">
    <source>
        <dbReference type="ARBA" id="ARBA00001947"/>
    </source>
</evidence>
<dbReference type="GO" id="GO:0004222">
    <property type="term" value="F:metalloendopeptidase activity"/>
    <property type="evidence" value="ECO:0007669"/>
    <property type="project" value="InterPro"/>
</dbReference>
<feature type="domain" description="Peptidase M16 C-terminal" evidence="11">
    <location>
        <begin position="731"/>
        <end position="893"/>
    </location>
</feature>
<keyword evidence="3" id="KW-0645">Protease</keyword>
<evidence type="ECO:0000256" key="4">
    <source>
        <dbReference type="ARBA" id="ARBA00022723"/>
    </source>
</evidence>
<keyword evidence="13" id="KW-1185">Reference proteome</keyword>
<evidence type="ECO:0000256" key="6">
    <source>
        <dbReference type="ARBA" id="ARBA00022833"/>
    </source>
</evidence>
<evidence type="ECO:0000256" key="3">
    <source>
        <dbReference type="ARBA" id="ARBA00022670"/>
    </source>
</evidence>
<keyword evidence="5" id="KW-0378">Hydrolase</keyword>
<dbReference type="RefSeq" id="WP_039576628.1">
    <property type="nucleotide sequence ID" value="NZ_CP009122.1"/>
</dbReference>
<dbReference type="Gene3D" id="3.30.830.10">
    <property type="entry name" value="Metalloenzyme, LuxS/M16 peptidase-like"/>
    <property type="match status" value="4"/>
</dbReference>
<proteinExistence type="inferred from homology"/>
<dbReference type="SUPFAM" id="SSF63411">
    <property type="entry name" value="LuxS/MPP-like metallohydrolase"/>
    <property type="match status" value="4"/>
</dbReference>
<accession>A0A0A7PJK2</accession>
<evidence type="ECO:0000256" key="5">
    <source>
        <dbReference type="ARBA" id="ARBA00022801"/>
    </source>
</evidence>
<dbReference type="HOGENOM" id="CLU_008156_0_0_5"/>